<feature type="domain" description="HPr" evidence="4">
    <location>
        <begin position="1"/>
        <end position="88"/>
    </location>
</feature>
<dbReference type="InterPro" id="IPR000032">
    <property type="entry name" value="HPr-like"/>
</dbReference>
<sequence length="88" mass="9812">MIRQTVVVPFEEGMHIRPANDLVQITAKFQSDIQFEREDEAADGKSVMEIMLLGAEHGNEILVTVDGEDEQAAMDAVKNFFQSKDGQT</sequence>
<dbReference type="GO" id="GO:0009401">
    <property type="term" value="P:phosphoenolpyruvate-dependent sugar phosphotransferase system"/>
    <property type="evidence" value="ECO:0007669"/>
    <property type="project" value="UniProtKB-KW"/>
</dbReference>
<evidence type="ECO:0000256" key="2">
    <source>
        <dbReference type="ARBA" id="ARBA00022490"/>
    </source>
</evidence>
<dbReference type="InterPro" id="IPR050399">
    <property type="entry name" value="HPr"/>
</dbReference>
<protein>
    <submittedName>
        <fullName evidence="5">HPr family phosphocarrier protein</fullName>
    </submittedName>
</protein>
<keyword evidence="2" id="KW-0963">Cytoplasm</keyword>
<name>A0A5C4TH82_9BACL</name>
<dbReference type="InterPro" id="IPR035895">
    <property type="entry name" value="HPr-like_sf"/>
</dbReference>
<evidence type="ECO:0000313" key="5">
    <source>
        <dbReference type="EMBL" id="TNJ67789.1"/>
    </source>
</evidence>
<dbReference type="EMBL" id="VDCQ01000003">
    <property type="protein sequence ID" value="TNJ67789.1"/>
    <property type="molecule type" value="Genomic_DNA"/>
</dbReference>
<dbReference type="Pfam" id="PF00381">
    <property type="entry name" value="PTS-HPr"/>
    <property type="match status" value="1"/>
</dbReference>
<keyword evidence="6" id="KW-1185">Reference proteome</keyword>
<evidence type="ECO:0000256" key="1">
    <source>
        <dbReference type="ARBA" id="ARBA00004496"/>
    </source>
</evidence>
<dbReference type="GO" id="GO:0005737">
    <property type="term" value="C:cytoplasm"/>
    <property type="evidence" value="ECO:0007669"/>
    <property type="project" value="UniProtKB-SubCell"/>
</dbReference>
<dbReference type="AlphaFoldDB" id="A0A5C4TH82"/>
<comment type="subcellular location">
    <subcellularLocation>
        <location evidence="1">Cytoplasm</location>
    </subcellularLocation>
</comment>
<dbReference type="NCBIfam" id="TIGR01003">
    <property type="entry name" value="PTS_HPr_family"/>
    <property type="match status" value="1"/>
</dbReference>
<dbReference type="PRINTS" id="PR00107">
    <property type="entry name" value="PHOSPHOCPHPR"/>
</dbReference>
<keyword evidence="3" id="KW-0598">Phosphotransferase system</keyword>
<dbReference type="Proteomes" id="UP000307943">
    <property type="component" value="Unassembled WGS sequence"/>
</dbReference>
<dbReference type="PANTHER" id="PTHR33705">
    <property type="entry name" value="PHOSPHOCARRIER PROTEIN HPR"/>
    <property type="match status" value="1"/>
</dbReference>
<gene>
    <name evidence="5" type="ORF">FE784_03295</name>
</gene>
<comment type="caution">
    <text evidence="5">The sequence shown here is derived from an EMBL/GenBank/DDBJ whole genome shotgun (WGS) entry which is preliminary data.</text>
</comment>
<dbReference type="PANTHER" id="PTHR33705:SF2">
    <property type="entry name" value="PHOSPHOCARRIER PROTEIN NPR"/>
    <property type="match status" value="1"/>
</dbReference>
<reference evidence="5 6" key="1">
    <citation type="submission" date="2019-05" db="EMBL/GenBank/DDBJ databases">
        <title>We sequenced the genome of Paenibacillus hemerocallicola KCTC 33185 for further insight into its adaptation and study the phylogeny of Paenibacillus.</title>
        <authorList>
            <person name="Narsing Rao M.P."/>
        </authorList>
    </citation>
    <scope>NUCLEOTIDE SEQUENCE [LARGE SCALE GENOMIC DNA]</scope>
    <source>
        <strain evidence="5 6">KCTC 33185</strain>
    </source>
</reference>
<evidence type="ECO:0000313" key="6">
    <source>
        <dbReference type="Proteomes" id="UP000307943"/>
    </source>
</evidence>
<accession>A0A5C4TH82</accession>
<dbReference type="PROSITE" id="PS51350">
    <property type="entry name" value="PTS_HPR_DOM"/>
    <property type="match status" value="1"/>
</dbReference>
<dbReference type="RefSeq" id="WP_139600692.1">
    <property type="nucleotide sequence ID" value="NZ_VDCQ01000003.1"/>
</dbReference>
<dbReference type="SUPFAM" id="SSF55594">
    <property type="entry name" value="HPr-like"/>
    <property type="match status" value="1"/>
</dbReference>
<dbReference type="CDD" id="cd00367">
    <property type="entry name" value="PTS-HPr_like"/>
    <property type="match status" value="1"/>
</dbReference>
<organism evidence="5 6">
    <name type="scientific">Paenibacillus hemerocallicola</name>
    <dbReference type="NCBI Taxonomy" id="1172614"/>
    <lineage>
        <taxon>Bacteria</taxon>
        <taxon>Bacillati</taxon>
        <taxon>Bacillota</taxon>
        <taxon>Bacilli</taxon>
        <taxon>Bacillales</taxon>
        <taxon>Paenibacillaceae</taxon>
        <taxon>Paenibacillus</taxon>
    </lineage>
</organism>
<proteinExistence type="predicted"/>
<evidence type="ECO:0000259" key="4">
    <source>
        <dbReference type="PROSITE" id="PS51350"/>
    </source>
</evidence>
<dbReference type="Gene3D" id="3.30.1340.10">
    <property type="entry name" value="HPr-like"/>
    <property type="match status" value="1"/>
</dbReference>
<evidence type="ECO:0000256" key="3">
    <source>
        <dbReference type="ARBA" id="ARBA00022683"/>
    </source>
</evidence>
<dbReference type="OrthoDB" id="9809047at2"/>